<reference evidence="9 10" key="1">
    <citation type="journal article" date="2019" name="Int. J. Syst. Evol. Microbiol.">
        <title>The Global Catalogue of Microorganisms (GCM) 10K type strain sequencing project: providing services to taxonomists for standard genome sequencing and annotation.</title>
        <authorList>
            <consortium name="The Broad Institute Genomics Platform"/>
            <consortium name="The Broad Institute Genome Sequencing Center for Infectious Disease"/>
            <person name="Wu L."/>
            <person name="Ma J."/>
        </authorList>
    </citation>
    <scope>NUCLEOTIDE SEQUENCE [LARGE SCALE GENOMIC DNA]</scope>
    <source>
        <strain evidence="9 10">PSR21</strain>
    </source>
</reference>
<dbReference type="PANTHER" id="PTHR45772">
    <property type="entry name" value="CONSERVED COMPONENT OF ABC TRANSPORTER FOR NATURAL AMINO ACIDS-RELATED"/>
    <property type="match status" value="1"/>
</dbReference>
<dbReference type="EMBL" id="JBHTBF010000003">
    <property type="protein sequence ID" value="MFC7318883.1"/>
    <property type="molecule type" value="Genomic_DNA"/>
</dbReference>
<dbReference type="AlphaFoldDB" id="A0ABD6AGB1"/>
<dbReference type="InterPro" id="IPR032823">
    <property type="entry name" value="BCA_ABC_TP_C"/>
</dbReference>
<dbReference type="Pfam" id="PF12399">
    <property type="entry name" value="BCA_ABC_TP_C"/>
    <property type="match status" value="1"/>
</dbReference>
<dbReference type="PROSITE" id="PS00211">
    <property type="entry name" value="ABC_TRANSPORTER_1"/>
    <property type="match status" value="1"/>
</dbReference>
<evidence type="ECO:0000259" key="8">
    <source>
        <dbReference type="PROSITE" id="PS50893"/>
    </source>
</evidence>
<comment type="function">
    <text evidence="6">Probable component of a branched-chain amino-acid transport system.</text>
</comment>
<accession>A0ABD6AGB1</accession>
<evidence type="ECO:0000256" key="1">
    <source>
        <dbReference type="ARBA" id="ARBA00005417"/>
    </source>
</evidence>
<dbReference type="Proteomes" id="UP001596547">
    <property type="component" value="Unassembled WGS sequence"/>
</dbReference>
<dbReference type="PROSITE" id="PS50893">
    <property type="entry name" value="ABC_TRANSPORTER_2"/>
    <property type="match status" value="1"/>
</dbReference>
<evidence type="ECO:0000256" key="4">
    <source>
        <dbReference type="ARBA" id="ARBA00022840"/>
    </source>
</evidence>
<dbReference type="GO" id="GO:0005524">
    <property type="term" value="F:ATP binding"/>
    <property type="evidence" value="ECO:0007669"/>
    <property type="project" value="UniProtKB-KW"/>
</dbReference>
<dbReference type="InterPro" id="IPR003593">
    <property type="entry name" value="AAA+_ATPase"/>
</dbReference>
<comment type="caution">
    <text evidence="9">The sequence shown here is derived from an EMBL/GenBank/DDBJ whole genome shotgun (WGS) entry which is preliminary data.</text>
</comment>
<dbReference type="SMART" id="SM00382">
    <property type="entry name" value="AAA"/>
    <property type="match status" value="1"/>
</dbReference>
<dbReference type="GO" id="GO:0006865">
    <property type="term" value="P:amino acid transport"/>
    <property type="evidence" value="ECO:0007669"/>
    <property type="project" value="UniProtKB-KW"/>
</dbReference>
<dbReference type="PANTHER" id="PTHR45772:SF9">
    <property type="entry name" value="CONSERVED COMPONENT OF ABC TRANSPORTER FOR NATURAL AMINO ACIDS"/>
    <property type="match status" value="1"/>
</dbReference>
<evidence type="ECO:0000256" key="6">
    <source>
        <dbReference type="ARBA" id="ARBA00056071"/>
    </source>
</evidence>
<keyword evidence="10" id="KW-1185">Reference proteome</keyword>
<dbReference type="InterPro" id="IPR051120">
    <property type="entry name" value="ABC_AA/LPS_Transport"/>
</dbReference>
<evidence type="ECO:0000256" key="2">
    <source>
        <dbReference type="ARBA" id="ARBA00022448"/>
    </source>
</evidence>
<proteinExistence type="inferred from homology"/>
<keyword evidence="5" id="KW-0029">Amino-acid transport</keyword>
<dbReference type="Pfam" id="PF00005">
    <property type="entry name" value="ABC_tran"/>
    <property type="match status" value="1"/>
</dbReference>
<comment type="similarity">
    <text evidence="1">Belongs to the ABC transporter superfamily.</text>
</comment>
<dbReference type="RefSeq" id="WP_276306283.1">
    <property type="nucleotide sequence ID" value="NZ_CP119993.1"/>
</dbReference>
<gene>
    <name evidence="9" type="ORF">ACFQPE_19070</name>
</gene>
<protein>
    <recommendedName>
        <fullName evidence="7">Probable branched-chain amino acid transport ATP-binding protein LivG</fullName>
    </recommendedName>
</protein>
<dbReference type="InterPro" id="IPR017871">
    <property type="entry name" value="ABC_transporter-like_CS"/>
</dbReference>
<dbReference type="InterPro" id="IPR003439">
    <property type="entry name" value="ABC_transporter-like_ATP-bd"/>
</dbReference>
<keyword evidence="4 9" id="KW-0067">ATP-binding</keyword>
<evidence type="ECO:0000256" key="5">
    <source>
        <dbReference type="ARBA" id="ARBA00022970"/>
    </source>
</evidence>
<organism evidence="9 10">
    <name type="scientific">Halomarina halobia</name>
    <dbReference type="NCBI Taxonomy" id="3033386"/>
    <lineage>
        <taxon>Archaea</taxon>
        <taxon>Methanobacteriati</taxon>
        <taxon>Methanobacteriota</taxon>
        <taxon>Stenosarchaea group</taxon>
        <taxon>Halobacteria</taxon>
        <taxon>Halobacteriales</taxon>
        <taxon>Natronomonadaceae</taxon>
        <taxon>Halomarina</taxon>
    </lineage>
</organism>
<feature type="domain" description="ABC transporter" evidence="8">
    <location>
        <begin position="19"/>
        <end position="262"/>
    </location>
</feature>
<dbReference type="GeneID" id="79316929"/>
<evidence type="ECO:0000256" key="7">
    <source>
        <dbReference type="ARBA" id="ARBA00072811"/>
    </source>
</evidence>
<dbReference type="Gene3D" id="3.40.50.300">
    <property type="entry name" value="P-loop containing nucleotide triphosphate hydrolases"/>
    <property type="match status" value="1"/>
</dbReference>
<name>A0ABD6AGB1_9EURY</name>
<evidence type="ECO:0000256" key="3">
    <source>
        <dbReference type="ARBA" id="ARBA00022741"/>
    </source>
</evidence>
<dbReference type="FunFam" id="3.40.50.300:FF:000421">
    <property type="entry name" value="Branched-chain amino acid ABC transporter ATP-binding protein"/>
    <property type="match status" value="1"/>
</dbReference>
<sequence>MAESTDVRRDADVEADTVLEARDLTKKFGEVVANDAISLSVKRGEMRSIIGPNGAGKTTFFNLITGVLAPTDGTVHFKGEDVTGVSIEDRAQRGLGRSYQSNELFFDRTAFENVRIAAQTAELGSFSFDVFSRADTMKRDRAEALIERLSLTDERNTKARNLSHGDQRRLGIAISLATDPDLLLLDEPTSGMGPEATDETAELIRTIGDELGISIVLIEHDMSVVMGISDRISVLYNGEHIATGTPEEIRGNEDVQDAYLGGLKEGIE</sequence>
<dbReference type="SUPFAM" id="SSF52540">
    <property type="entry name" value="P-loop containing nucleoside triphosphate hydrolases"/>
    <property type="match status" value="1"/>
</dbReference>
<keyword evidence="2" id="KW-0813">Transport</keyword>
<evidence type="ECO:0000313" key="10">
    <source>
        <dbReference type="Proteomes" id="UP001596547"/>
    </source>
</evidence>
<evidence type="ECO:0000313" key="9">
    <source>
        <dbReference type="EMBL" id="MFC7318883.1"/>
    </source>
</evidence>
<keyword evidence="3" id="KW-0547">Nucleotide-binding</keyword>
<dbReference type="InterPro" id="IPR027417">
    <property type="entry name" value="P-loop_NTPase"/>
</dbReference>
<dbReference type="CDD" id="cd03219">
    <property type="entry name" value="ABC_Mj1267_LivG_branched"/>
    <property type="match status" value="1"/>
</dbReference>